<accession>A0ABR8PU05</accession>
<reference evidence="1 2" key="1">
    <citation type="submission" date="2020-08" db="EMBL/GenBank/DDBJ databases">
        <title>A Genomic Blueprint of the Chicken Gut Microbiome.</title>
        <authorList>
            <person name="Gilroy R."/>
            <person name="Ravi A."/>
            <person name="Getino M."/>
            <person name="Pursley I."/>
            <person name="Horton D.L."/>
            <person name="Alikhan N.-F."/>
            <person name="Baker D."/>
            <person name="Gharbi K."/>
            <person name="Hall N."/>
            <person name="Watson M."/>
            <person name="Adriaenssens E.M."/>
            <person name="Foster-Nyarko E."/>
            <person name="Jarju S."/>
            <person name="Secka A."/>
            <person name="Antonio M."/>
            <person name="Oren A."/>
            <person name="Chaudhuri R."/>
            <person name="La Ragione R.M."/>
            <person name="Hildebrand F."/>
            <person name="Pallen M.J."/>
        </authorList>
    </citation>
    <scope>NUCLEOTIDE SEQUENCE [LARGE SCALE GENOMIC DNA]</scope>
    <source>
        <strain evidence="1 2">Sa3CVN1</strain>
    </source>
</reference>
<dbReference type="InterPro" id="IPR029021">
    <property type="entry name" value="Prot-tyrosine_phosphatase-like"/>
</dbReference>
<dbReference type="Proteomes" id="UP000627781">
    <property type="component" value="Unassembled WGS sequence"/>
</dbReference>
<name>A0ABR8PU05_9CLOT</name>
<dbReference type="SUPFAM" id="SSF52799">
    <property type="entry name" value="(Phosphotyrosine protein) phosphatases II"/>
    <property type="match status" value="1"/>
</dbReference>
<sequence>MKHKFKLFFAFILSFFLILFLNLDKPKSASYTKSESTPNLSLDFENKDTLPLNFRKTSDLSKLKDKNLELVGLDTLNISGSAQFTSLSLLRLKENLNTPPPVIIIDLRQESHGFINGNAVSYYDTICNEGLCLNDINQKENQLLSNVTFGESISLSDGKHSLTPTLVENEEKLIRPNNLKYFRIPVKEGERPTDEMVDRFVKYTSTLKKDTWLHFHCKLGDERTTMFMIMYDIMKNSNNTELNNIIERQEVLGDITLPKNDSKIEFLKNFYQYNRDNHDNLKTTWCEWIKQNNIETYTAQNELPN</sequence>
<dbReference type="PROSITE" id="PS00383">
    <property type="entry name" value="TYR_PHOSPHATASE_1"/>
    <property type="match status" value="1"/>
</dbReference>
<comment type="caution">
    <text evidence="1">The sequence shown here is derived from an EMBL/GenBank/DDBJ whole genome shotgun (WGS) entry which is preliminary data.</text>
</comment>
<dbReference type="RefSeq" id="WP_191768549.1">
    <property type="nucleotide sequence ID" value="NZ_JACSRA010000013.1"/>
</dbReference>
<evidence type="ECO:0000313" key="1">
    <source>
        <dbReference type="EMBL" id="MBD7911667.1"/>
    </source>
</evidence>
<dbReference type="SMART" id="SM01301">
    <property type="entry name" value="PTPlike_phytase"/>
    <property type="match status" value="1"/>
</dbReference>
<evidence type="ECO:0000313" key="2">
    <source>
        <dbReference type="Proteomes" id="UP000627781"/>
    </source>
</evidence>
<evidence type="ECO:0008006" key="3">
    <source>
        <dbReference type="Google" id="ProtNLM"/>
    </source>
</evidence>
<gene>
    <name evidence="1" type="ORF">H9661_09890</name>
</gene>
<dbReference type="InterPro" id="IPR016130">
    <property type="entry name" value="Tyr_Pase_AS"/>
</dbReference>
<dbReference type="Gene3D" id="3.30.70.1690">
    <property type="match status" value="1"/>
</dbReference>
<proteinExistence type="predicted"/>
<dbReference type="EMBL" id="JACSRA010000013">
    <property type="protein sequence ID" value="MBD7911667.1"/>
    <property type="molecule type" value="Genomic_DNA"/>
</dbReference>
<dbReference type="Gene3D" id="3.90.190.10">
    <property type="entry name" value="Protein tyrosine phosphatase superfamily"/>
    <property type="match status" value="1"/>
</dbReference>
<dbReference type="Pfam" id="PF14566">
    <property type="entry name" value="PTPlike_phytase"/>
    <property type="match status" value="1"/>
</dbReference>
<protein>
    <recommendedName>
        <fullName evidence="3">Protein-tyrosine-phosphatase</fullName>
    </recommendedName>
</protein>
<organism evidence="1 2">
    <name type="scientific">Clostridium cibarium</name>
    <dbReference type="NCBI Taxonomy" id="2762247"/>
    <lineage>
        <taxon>Bacteria</taxon>
        <taxon>Bacillati</taxon>
        <taxon>Bacillota</taxon>
        <taxon>Clostridia</taxon>
        <taxon>Eubacteriales</taxon>
        <taxon>Clostridiaceae</taxon>
        <taxon>Clostridium</taxon>
    </lineage>
</organism>
<keyword evidence="2" id="KW-1185">Reference proteome</keyword>